<reference evidence="6" key="2">
    <citation type="submission" date="2016-11" db="EMBL/GenBank/DDBJ databases">
        <authorList>
            <person name="Jaros S."/>
            <person name="Januszkiewicz K."/>
            <person name="Wedrychowicz H."/>
        </authorList>
    </citation>
    <scope>NUCLEOTIDE SEQUENCE [LARGE SCALE GENOMIC DNA]</scope>
    <source>
        <strain evidence="6">DSM 27989</strain>
    </source>
</reference>
<protein>
    <submittedName>
        <fullName evidence="5">AraC family transcriptional regulator</fullName>
    </submittedName>
    <submittedName>
        <fullName evidence="6">AraC-type DNA-binding protein</fullName>
    </submittedName>
</protein>
<sequence>MKIRVESISPTGISVTNGSADELSFLEVSEVKRTNFADGVKDDNLIISLSDICVSEIEIDSLTEIDFFVQINKPVIEMMFFVSSKSTFYLNDVKNPISIENNQHNIFYNPQDGYRSIWEAGKGQKVITITLYPDVFVKYLDAKLFRKFLKAIEQHKNAVLFNQNLTITPRMYVLLDEIVKNQHVHGARRLYIENCIYELMFLQIEQFSNLKKTNVTRIPNNLEKKIVEAKELIDTNLAAPYSILNLAKEVGINDYHLKKGFKELYNNTVYLYTTQKRMEKAKLLLLKQDLNVNEVAYMLGYNDATNFSAAFKKYYGYTPGKIIRNK</sequence>
<dbReference type="InterPro" id="IPR018062">
    <property type="entry name" value="HTH_AraC-typ_CS"/>
</dbReference>
<keyword evidence="8" id="KW-1185">Reference proteome</keyword>
<dbReference type="Proteomes" id="UP000184120">
    <property type="component" value="Unassembled WGS sequence"/>
</dbReference>
<dbReference type="PROSITE" id="PS01124">
    <property type="entry name" value="HTH_ARAC_FAMILY_2"/>
    <property type="match status" value="1"/>
</dbReference>
<dbReference type="SUPFAM" id="SSF46689">
    <property type="entry name" value="Homeodomain-like"/>
    <property type="match status" value="2"/>
</dbReference>
<evidence type="ECO:0000313" key="5">
    <source>
        <dbReference type="EMBL" id="GGF08510.1"/>
    </source>
</evidence>
<dbReference type="PRINTS" id="PR00032">
    <property type="entry name" value="HTHARAC"/>
</dbReference>
<dbReference type="PANTHER" id="PTHR47893">
    <property type="entry name" value="REGULATORY PROTEIN PCHR"/>
    <property type="match status" value="1"/>
</dbReference>
<dbReference type="Pfam" id="PF12833">
    <property type="entry name" value="HTH_18"/>
    <property type="match status" value="1"/>
</dbReference>
<dbReference type="OrthoDB" id="799767at2"/>
<dbReference type="GO" id="GO:0003700">
    <property type="term" value="F:DNA-binding transcription factor activity"/>
    <property type="evidence" value="ECO:0007669"/>
    <property type="project" value="InterPro"/>
</dbReference>
<evidence type="ECO:0000313" key="7">
    <source>
        <dbReference type="Proteomes" id="UP000184120"/>
    </source>
</evidence>
<dbReference type="RefSeq" id="WP_072929513.1">
    <property type="nucleotide sequence ID" value="NZ_BMFL01000021.1"/>
</dbReference>
<keyword evidence="2 6" id="KW-0238">DNA-binding</keyword>
<evidence type="ECO:0000256" key="3">
    <source>
        <dbReference type="ARBA" id="ARBA00023163"/>
    </source>
</evidence>
<reference evidence="5" key="5">
    <citation type="submission" date="2024-05" db="EMBL/GenBank/DDBJ databases">
        <authorList>
            <person name="Sun Q."/>
            <person name="Zhou Y."/>
        </authorList>
    </citation>
    <scope>NUCLEOTIDE SEQUENCE</scope>
    <source>
        <strain evidence="5">CGMCC 1.12707</strain>
    </source>
</reference>
<reference evidence="7" key="3">
    <citation type="submission" date="2016-11" db="EMBL/GenBank/DDBJ databases">
        <authorList>
            <person name="Varghese N."/>
            <person name="Submissions S."/>
        </authorList>
    </citation>
    <scope>NUCLEOTIDE SEQUENCE [LARGE SCALE GENOMIC DNA]</scope>
    <source>
        <strain evidence="7">DSM 27989</strain>
    </source>
</reference>
<dbReference type="Proteomes" id="UP000650994">
    <property type="component" value="Unassembled WGS sequence"/>
</dbReference>
<dbReference type="STRING" id="1434701.SAMN05443634_102151"/>
<evidence type="ECO:0000256" key="2">
    <source>
        <dbReference type="ARBA" id="ARBA00023125"/>
    </source>
</evidence>
<dbReference type="AlphaFoldDB" id="A0A1M6TZI1"/>
<evidence type="ECO:0000313" key="6">
    <source>
        <dbReference type="EMBL" id="SHK62367.1"/>
    </source>
</evidence>
<dbReference type="Gene3D" id="1.10.10.60">
    <property type="entry name" value="Homeodomain-like"/>
    <property type="match status" value="2"/>
</dbReference>
<dbReference type="EMBL" id="FRBH01000002">
    <property type="protein sequence ID" value="SHK62367.1"/>
    <property type="molecule type" value="Genomic_DNA"/>
</dbReference>
<dbReference type="EMBL" id="BMFL01000021">
    <property type="protein sequence ID" value="GGF08510.1"/>
    <property type="molecule type" value="Genomic_DNA"/>
</dbReference>
<name>A0A1M6TZI1_9FLAO</name>
<dbReference type="InterPro" id="IPR018060">
    <property type="entry name" value="HTH_AraC"/>
</dbReference>
<dbReference type="InterPro" id="IPR020449">
    <property type="entry name" value="Tscrpt_reg_AraC-type_HTH"/>
</dbReference>
<proteinExistence type="predicted"/>
<evidence type="ECO:0000259" key="4">
    <source>
        <dbReference type="PROSITE" id="PS01124"/>
    </source>
</evidence>
<dbReference type="PANTHER" id="PTHR47893:SF1">
    <property type="entry name" value="REGULATORY PROTEIN PCHR"/>
    <property type="match status" value="1"/>
</dbReference>
<dbReference type="GO" id="GO:0043565">
    <property type="term" value="F:sequence-specific DNA binding"/>
    <property type="evidence" value="ECO:0007669"/>
    <property type="project" value="InterPro"/>
</dbReference>
<reference evidence="5" key="1">
    <citation type="journal article" date="2014" name="Int. J. Syst. Evol. Microbiol.">
        <title>Complete genome of a new Firmicutes species belonging to the dominant human colonic microbiota ('Ruminococcus bicirculans') reveals two chromosomes and a selective capacity to utilize plant glucans.</title>
        <authorList>
            <consortium name="NISC Comparative Sequencing Program"/>
            <person name="Wegmann U."/>
            <person name="Louis P."/>
            <person name="Goesmann A."/>
            <person name="Henrissat B."/>
            <person name="Duncan S.H."/>
            <person name="Flint H.J."/>
        </authorList>
    </citation>
    <scope>NUCLEOTIDE SEQUENCE</scope>
    <source>
        <strain evidence="5">CGMCC 1.12707</strain>
    </source>
</reference>
<accession>A0A1M6TZI1</accession>
<dbReference type="InterPro" id="IPR009057">
    <property type="entry name" value="Homeodomain-like_sf"/>
</dbReference>
<keyword evidence="3" id="KW-0804">Transcription</keyword>
<organism evidence="6 7">
    <name type="scientific">Chishuiella changwenlii</name>
    <dbReference type="NCBI Taxonomy" id="1434701"/>
    <lineage>
        <taxon>Bacteria</taxon>
        <taxon>Pseudomonadati</taxon>
        <taxon>Bacteroidota</taxon>
        <taxon>Flavobacteriia</taxon>
        <taxon>Flavobacteriales</taxon>
        <taxon>Weeksellaceae</taxon>
        <taxon>Chishuiella</taxon>
    </lineage>
</organism>
<gene>
    <name evidence="5" type="ORF">GCM10010984_27060</name>
    <name evidence="6" type="ORF">SAMN05443634_102151</name>
</gene>
<dbReference type="InterPro" id="IPR053142">
    <property type="entry name" value="PchR_regulatory_protein"/>
</dbReference>
<evidence type="ECO:0000313" key="8">
    <source>
        <dbReference type="Proteomes" id="UP000650994"/>
    </source>
</evidence>
<dbReference type="SMART" id="SM00342">
    <property type="entry name" value="HTH_ARAC"/>
    <property type="match status" value="1"/>
</dbReference>
<reference evidence="8" key="4">
    <citation type="journal article" date="2019" name="Int. J. Syst. Evol. Microbiol.">
        <title>The Global Catalogue of Microorganisms (GCM) 10K type strain sequencing project: providing services to taxonomists for standard genome sequencing and annotation.</title>
        <authorList>
            <consortium name="The Broad Institute Genomics Platform"/>
            <consortium name="The Broad Institute Genome Sequencing Center for Infectious Disease"/>
            <person name="Wu L."/>
            <person name="Ma J."/>
        </authorList>
    </citation>
    <scope>NUCLEOTIDE SEQUENCE [LARGE SCALE GENOMIC DNA]</scope>
    <source>
        <strain evidence="8">CGMCC 1.12707</strain>
    </source>
</reference>
<keyword evidence="1" id="KW-0805">Transcription regulation</keyword>
<dbReference type="PROSITE" id="PS00041">
    <property type="entry name" value="HTH_ARAC_FAMILY_1"/>
    <property type="match status" value="1"/>
</dbReference>
<feature type="domain" description="HTH araC/xylS-type" evidence="4">
    <location>
        <begin position="227"/>
        <end position="325"/>
    </location>
</feature>
<evidence type="ECO:0000256" key="1">
    <source>
        <dbReference type="ARBA" id="ARBA00023015"/>
    </source>
</evidence>